<keyword evidence="2" id="KW-1185">Reference proteome</keyword>
<reference evidence="1 2" key="1">
    <citation type="submission" date="2017-04" db="EMBL/GenBank/DDBJ databases">
        <authorList>
            <person name="Afonso C.L."/>
            <person name="Miller P.J."/>
            <person name="Scott M.A."/>
            <person name="Spackman E."/>
            <person name="Goraichik I."/>
            <person name="Dimitrov K.M."/>
            <person name="Suarez D.L."/>
            <person name="Swayne D.E."/>
        </authorList>
    </citation>
    <scope>NUCLEOTIDE SEQUENCE [LARGE SCALE GENOMIC DNA]</scope>
    <source>
        <strain evidence="1 2">DSM 23236</strain>
    </source>
</reference>
<dbReference type="OrthoDB" id="8596128at2"/>
<accession>A0A1W1XXJ5</accession>
<dbReference type="AlphaFoldDB" id="A0A1W1XXJ5"/>
<gene>
    <name evidence="1" type="ORF">SAMN02745857_03324</name>
</gene>
<dbReference type="Proteomes" id="UP000192761">
    <property type="component" value="Unassembled WGS sequence"/>
</dbReference>
<organism evidence="1 2">
    <name type="scientific">Andreprevotia lacus DSM 23236</name>
    <dbReference type="NCBI Taxonomy" id="1121001"/>
    <lineage>
        <taxon>Bacteria</taxon>
        <taxon>Pseudomonadati</taxon>
        <taxon>Pseudomonadota</taxon>
        <taxon>Betaproteobacteria</taxon>
        <taxon>Neisseriales</taxon>
        <taxon>Chitinibacteraceae</taxon>
        <taxon>Andreprevotia</taxon>
    </lineage>
</organism>
<protein>
    <recommendedName>
        <fullName evidence="3">YqjK-like protein</fullName>
    </recommendedName>
</protein>
<proteinExistence type="predicted"/>
<sequence>MSRRNLSRSELRRMRKEALQLQADAYRMQLGHDWQALRQPVDQSIGGGKLLGLLGNPLQLVELAGKLMTHGRLGWIARAIPLALTGWRVARLLRSWLRRKQRDEG</sequence>
<dbReference type="RefSeq" id="WP_139798918.1">
    <property type="nucleotide sequence ID" value="NZ_FWXD01000023.1"/>
</dbReference>
<evidence type="ECO:0008006" key="3">
    <source>
        <dbReference type="Google" id="ProtNLM"/>
    </source>
</evidence>
<evidence type="ECO:0000313" key="1">
    <source>
        <dbReference type="EMBL" id="SMC28577.1"/>
    </source>
</evidence>
<dbReference type="STRING" id="1121001.SAMN02745857_03324"/>
<evidence type="ECO:0000313" key="2">
    <source>
        <dbReference type="Proteomes" id="UP000192761"/>
    </source>
</evidence>
<dbReference type="EMBL" id="FWXD01000023">
    <property type="protein sequence ID" value="SMC28577.1"/>
    <property type="molecule type" value="Genomic_DNA"/>
</dbReference>
<name>A0A1W1XXJ5_9NEIS</name>